<dbReference type="EMBL" id="JASCZI010121492">
    <property type="protein sequence ID" value="MED6161957.1"/>
    <property type="molecule type" value="Genomic_DNA"/>
</dbReference>
<organism evidence="1 2">
    <name type="scientific">Stylosanthes scabra</name>
    <dbReference type="NCBI Taxonomy" id="79078"/>
    <lineage>
        <taxon>Eukaryota</taxon>
        <taxon>Viridiplantae</taxon>
        <taxon>Streptophyta</taxon>
        <taxon>Embryophyta</taxon>
        <taxon>Tracheophyta</taxon>
        <taxon>Spermatophyta</taxon>
        <taxon>Magnoliopsida</taxon>
        <taxon>eudicotyledons</taxon>
        <taxon>Gunneridae</taxon>
        <taxon>Pentapetalae</taxon>
        <taxon>rosids</taxon>
        <taxon>fabids</taxon>
        <taxon>Fabales</taxon>
        <taxon>Fabaceae</taxon>
        <taxon>Papilionoideae</taxon>
        <taxon>50 kb inversion clade</taxon>
        <taxon>dalbergioids sensu lato</taxon>
        <taxon>Dalbergieae</taxon>
        <taxon>Pterocarpus clade</taxon>
        <taxon>Stylosanthes</taxon>
    </lineage>
</organism>
<proteinExistence type="predicted"/>
<gene>
    <name evidence="1" type="ORF">PIB30_065877</name>
</gene>
<reference evidence="1 2" key="1">
    <citation type="journal article" date="2023" name="Plants (Basel)">
        <title>Bridging the Gap: Combining Genomics and Transcriptomics Approaches to Understand Stylosanthes scabra, an Orphan Legume from the Brazilian Caatinga.</title>
        <authorList>
            <person name="Ferreira-Neto J.R.C."/>
            <person name="da Silva M.D."/>
            <person name="Binneck E."/>
            <person name="de Melo N.F."/>
            <person name="da Silva R.H."/>
            <person name="de Melo A.L.T.M."/>
            <person name="Pandolfi V."/>
            <person name="Bustamante F.O."/>
            <person name="Brasileiro-Vidal A.C."/>
            <person name="Benko-Iseppon A.M."/>
        </authorList>
    </citation>
    <scope>NUCLEOTIDE SEQUENCE [LARGE SCALE GENOMIC DNA]</scope>
    <source>
        <tissue evidence="1">Leaves</tissue>
    </source>
</reference>
<name>A0ABU6UL02_9FABA</name>
<keyword evidence="2" id="KW-1185">Reference proteome</keyword>
<comment type="caution">
    <text evidence="1">The sequence shown here is derived from an EMBL/GenBank/DDBJ whole genome shotgun (WGS) entry which is preliminary data.</text>
</comment>
<protein>
    <submittedName>
        <fullName evidence="1">Uncharacterized protein</fullName>
    </submittedName>
</protein>
<evidence type="ECO:0000313" key="2">
    <source>
        <dbReference type="Proteomes" id="UP001341840"/>
    </source>
</evidence>
<dbReference type="Proteomes" id="UP001341840">
    <property type="component" value="Unassembled WGS sequence"/>
</dbReference>
<accession>A0ABU6UL02</accession>
<evidence type="ECO:0000313" key="1">
    <source>
        <dbReference type="EMBL" id="MED6161957.1"/>
    </source>
</evidence>
<sequence length="233" mass="26904">MAKHIRLLGNYPGKLAPVQSKRLDKLIRPSNRWTAEWACDDPRMLFQVTRSNKTLAVDLAKHTRSCNGWQLTVPSEEYWASTNYLKTEPPIIKRPIGRPKMHSKKKDHAKVLIEASVGRRDTTSRLARELQPTLTGNPRQEETRNELQQENLWLKSKSHSLLHLLRYDSFFRVAPNLGGSQATQDPPTTPHTINQNVNEVPLTTKKKFRVSKVRRVARVRREMGDWDESILDV</sequence>